<evidence type="ECO:0000256" key="1">
    <source>
        <dbReference type="SAM" id="MobiDB-lite"/>
    </source>
</evidence>
<name>A0A843VBJ6_COLES</name>
<protein>
    <submittedName>
        <fullName evidence="2">Uncharacterized protein</fullName>
    </submittedName>
</protein>
<reference evidence="2" key="1">
    <citation type="submission" date="2017-07" db="EMBL/GenBank/DDBJ databases">
        <title>Taro Niue Genome Assembly and Annotation.</title>
        <authorList>
            <person name="Atibalentja N."/>
            <person name="Keating K."/>
            <person name="Fields C.J."/>
        </authorList>
    </citation>
    <scope>NUCLEOTIDE SEQUENCE</scope>
    <source>
        <strain evidence="2">Niue_2</strain>
        <tissue evidence="2">Leaf</tissue>
    </source>
</reference>
<dbReference type="EMBL" id="NMUH01001602">
    <property type="protein sequence ID" value="MQL93841.1"/>
    <property type="molecule type" value="Genomic_DNA"/>
</dbReference>
<feature type="non-terminal residue" evidence="2">
    <location>
        <position position="109"/>
    </location>
</feature>
<sequence length="109" mass="11910">MNAYCAGHGECLRGFNLVLGAESHSKIHVGAIDGTIYRRPRSSSPLAGRRRRRRSPVSIRCPRRLLQHDHITPWAQSTQSTEGSTWSTGDPFIANESPAASVSTRGIQG</sequence>
<feature type="compositionally biased region" description="Polar residues" evidence="1">
    <location>
        <begin position="74"/>
        <end position="88"/>
    </location>
</feature>
<feature type="compositionally biased region" description="Basic residues" evidence="1">
    <location>
        <begin position="48"/>
        <end position="65"/>
    </location>
</feature>
<feature type="compositionally biased region" description="Polar residues" evidence="1">
    <location>
        <begin position="98"/>
        <end position="109"/>
    </location>
</feature>
<feature type="region of interest" description="Disordered" evidence="1">
    <location>
        <begin position="38"/>
        <end position="109"/>
    </location>
</feature>
<evidence type="ECO:0000313" key="2">
    <source>
        <dbReference type="EMBL" id="MQL93841.1"/>
    </source>
</evidence>
<organism evidence="2 3">
    <name type="scientific">Colocasia esculenta</name>
    <name type="common">Wild taro</name>
    <name type="synonym">Arum esculentum</name>
    <dbReference type="NCBI Taxonomy" id="4460"/>
    <lineage>
        <taxon>Eukaryota</taxon>
        <taxon>Viridiplantae</taxon>
        <taxon>Streptophyta</taxon>
        <taxon>Embryophyta</taxon>
        <taxon>Tracheophyta</taxon>
        <taxon>Spermatophyta</taxon>
        <taxon>Magnoliopsida</taxon>
        <taxon>Liliopsida</taxon>
        <taxon>Araceae</taxon>
        <taxon>Aroideae</taxon>
        <taxon>Colocasieae</taxon>
        <taxon>Colocasia</taxon>
    </lineage>
</organism>
<keyword evidence="3" id="KW-1185">Reference proteome</keyword>
<gene>
    <name evidence="2" type="ORF">Taro_026489</name>
</gene>
<accession>A0A843VBJ6</accession>
<dbReference type="AlphaFoldDB" id="A0A843VBJ6"/>
<proteinExistence type="predicted"/>
<comment type="caution">
    <text evidence="2">The sequence shown here is derived from an EMBL/GenBank/DDBJ whole genome shotgun (WGS) entry which is preliminary data.</text>
</comment>
<evidence type="ECO:0000313" key="3">
    <source>
        <dbReference type="Proteomes" id="UP000652761"/>
    </source>
</evidence>
<dbReference type="Proteomes" id="UP000652761">
    <property type="component" value="Unassembled WGS sequence"/>
</dbReference>